<gene>
    <name evidence="1" type="ORF">A4H97_08590</name>
</gene>
<proteinExistence type="predicted"/>
<organism evidence="1 2">
    <name type="scientific">Niastella yeongjuensis</name>
    <dbReference type="NCBI Taxonomy" id="354355"/>
    <lineage>
        <taxon>Bacteria</taxon>
        <taxon>Pseudomonadati</taxon>
        <taxon>Bacteroidota</taxon>
        <taxon>Chitinophagia</taxon>
        <taxon>Chitinophagales</taxon>
        <taxon>Chitinophagaceae</taxon>
        <taxon>Niastella</taxon>
    </lineage>
</organism>
<dbReference type="EMBL" id="LVXG01000034">
    <property type="protein sequence ID" value="OQP44428.1"/>
    <property type="molecule type" value="Genomic_DNA"/>
</dbReference>
<dbReference type="RefSeq" id="WP_081202477.1">
    <property type="nucleotide sequence ID" value="NZ_FOCZ01000006.1"/>
</dbReference>
<reference evidence="2" key="1">
    <citation type="submission" date="2016-04" db="EMBL/GenBank/DDBJ databases">
        <authorList>
            <person name="Chen L."/>
            <person name="Zhuang W."/>
            <person name="Wang G."/>
        </authorList>
    </citation>
    <scope>NUCLEOTIDE SEQUENCE [LARGE SCALE GENOMIC DNA]</scope>
    <source>
        <strain evidence="2">17621</strain>
    </source>
</reference>
<dbReference type="Proteomes" id="UP000192610">
    <property type="component" value="Unassembled WGS sequence"/>
</dbReference>
<comment type="caution">
    <text evidence="1">The sequence shown here is derived from an EMBL/GenBank/DDBJ whole genome shotgun (WGS) entry which is preliminary data.</text>
</comment>
<dbReference type="STRING" id="354355.SAMN05660816_03828"/>
<accession>A0A1V9EE76</accession>
<name>A0A1V9EE76_9BACT</name>
<protein>
    <submittedName>
        <fullName evidence="1">Uncharacterized protein</fullName>
    </submittedName>
</protein>
<dbReference type="OrthoDB" id="264195at2"/>
<evidence type="ECO:0000313" key="2">
    <source>
        <dbReference type="Proteomes" id="UP000192610"/>
    </source>
</evidence>
<evidence type="ECO:0000313" key="1">
    <source>
        <dbReference type="EMBL" id="OQP44428.1"/>
    </source>
</evidence>
<sequence>MATANINFYIGPMNPIPENYTDFLHWLKDHTETYWAQDPRTSMNEAKCPLWIFGAKWVGMTEGQGIIMNNHFFGTGLKMMI</sequence>
<keyword evidence="2" id="KW-1185">Reference proteome</keyword>
<dbReference type="AlphaFoldDB" id="A0A1V9EE76"/>